<gene>
    <name evidence="2" type="ORF">QIE55_33420</name>
</gene>
<feature type="transmembrane region" description="Helical" evidence="1">
    <location>
        <begin position="109"/>
        <end position="131"/>
    </location>
</feature>
<sequence length="252" mass="26769">MSTSTTPRPPTIARIGSLRAALASDKVVAATGFVRGVWWNLRPAFLFALRVAVLTLLLGLSRWVDFDSMRADIADAGTSRPTMLTVFDAFDSVLRAAESIGSSSAAAMVALWLAWTLAVVTVVLCLVSILVSPSSLRSPRLRRSLAGLPRRMVREVFAVLIACGILARVGGKPDYLFDSSLWMNAVFLALVMGMTVLAEQRWMCTATSFVVDVPLPMGAAVERYDAASFSRGAVGAAAGSASGGPIDLTRSE</sequence>
<evidence type="ECO:0000313" key="2">
    <source>
        <dbReference type="EMBL" id="WMN02154.1"/>
    </source>
</evidence>
<proteinExistence type="predicted"/>
<evidence type="ECO:0000313" key="3">
    <source>
        <dbReference type="Proteomes" id="UP001230933"/>
    </source>
</evidence>
<name>A0AAX3ZZW6_RHOER</name>
<accession>A0AAX3ZZW6</accession>
<feature type="transmembrane region" description="Helical" evidence="1">
    <location>
        <begin position="152"/>
        <end position="169"/>
    </location>
</feature>
<keyword evidence="1" id="KW-0472">Membrane</keyword>
<evidence type="ECO:0000256" key="1">
    <source>
        <dbReference type="SAM" id="Phobius"/>
    </source>
</evidence>
<feature type="transmembrane region" description="Helical" evidence="1">
    <location>
        <begin position="44"/>
        <end position="64"/>
    </location>
</feature>
<keyword evidence="2" id="KW-0614">Plasmid</keyword>
<dbReference type="AlphaFoldDB" id="A0AAX3ZZW6"/>
<dbReference type="RefSeq" id="WP_308372663.1">
    <property type="nucleotide sequence ID" value="NZ_CP133194.1"/>
</dbReference>
<feature type="transmembrane region" description="Helical" evidence="1">
    <location>
        <begin position="181"/>
        <end position="198"/>
    </location>
</feature>
<organism evidence="2 3">
    <name type="scientific">Rhodococcus erythropolis</name>
    <name type="common">Arthrobacter picolinophilus</name>
    <dbReference type="NCBI Taxonomy" id="1833"/>
    <lineage>
        <taxon>Bacteria</taxon>
        <taxon>Bacillati</taxon>
        <taxon>Actinomycetota</taxon>
        <taxon>Actinomycetes</taxon>
        <taxon>Mycobacteriales</taxon>
        <taxon>Nocardiaceae</taxon>
        <taxon>Rhodococcus</taxon>
        <taxon>Rhodococcus erythropolis group</taxon>
    </lineage>
</organism>
<geneLocation type="plasmid" evidence="2 3">
    <name>pMGMM8_4</name>
</geneLocation>
<dbReference type="EMBL" id="CP133194">
    <property type="protein sequence ID" value="WMN02154.1"/>
    <property type="molecule type" value="Genomic_DNA"/>
</dbReference>
<keyword evidence="1" id="KW-0812">Transmembrane</keyword>
<keyword evidence="1" id="KW-1133">Transmembrane helix</keyword>
<dbReference type="Proteomes" id="UP001230933">
    <property type="component" value="Plasmid pMGMM8_4"/>
</dbReference>
<reference evidence="2" key="1">
    <citation type="submission" date="2023-08" db="EMBL/GenBank/DDBJ databases">
        <title>Isolation and Characterization of Rhodococcus erythropolis MGMM8.</title>
        <authorList>
            <person name="Diabankana R.G.C."/>
            <person name="Afordoanyi D.M."/>
            <person name="Validov S.Z."/>
        </authorList>
    </citation>
    <scope>NUCLEOTIDE SEQUENCE</scope>
    <source>
        <strain evidence="2">MGMM8</strain>
        <plasmid evidence="2">pMGMM8_4</plasmid>
    </source>
</reference>
<protein>
    <submittedName>
        <fullName evidence="2">Uncharacterized protein</fullName>
    </submittedName>
</protein>